<dbReference type="EMBL" id="CM042024">
    <property type="protein sequence ID" value="KAI3811472.1"/>
    <property type="molecule type" value="Genomic_DNA"/>
</dbReference>
<evidence type="ECO:0000313" key="2">
    <source>
        <dbReference type="Proteomes" id="UP001056120"/>
    </source>
</evidence>
<name>A0ACB9IUE7_9ASTR</name>
<dbReference type="Proteomes" id="UP001056120">
    <property type="component" value="Linkage Group LG07"/>
</dbReference>
<reference evidence="2" key="1">
    <citation type="journal article" date="2022" name="Mol. Ecol. Resour.">
        <title>The genomes of chicory, endive, great burdock and yacon provide insights into Asteraceae palaeo-polyploidization history and plant inulin production.</title>
        <authorList>
            <person name="Fan W."/>
            <person name="Wang S."/>
            <person name="Wang H."/>
            <person name="Wang A."/>
            <person name="Jiang F."/>
            <person name="Liu H."/>
            <person name="Zhao H."/>
            <person name="Xu D."/>
            <person name="Zhang Y."/>
        </authorList>
    </citation>
    <scope>NUCLEOTIDE SEQUENCE [LARGE SCALE GENOMIC DNA]</scope>
    <source>
        <strain evidence="2">cv. Yunnan</strain>
    </source>
</reference>
<proteinExistence type="predicted"/>
<gene>
    <name evidence="1" type="ORF">L1987_21196</name>
</gene>
<sequence>MEAPLWLRRRASPTEPEPTKPTAAQETRKKEKADKHTPAVDDPRTEVLLQQKNTMEAPLWLRRRALPTEPEATAPTAAQETRRKEKADKHTPAVNDPRNEVLRLKNTMEAPLWLPRQASPTEPEPKAPSASQETRRKEKDDKHTPVVDDARTRESS</sequence>
<accession>A0ACB9IUE7</accession>
<protein>
    <submittedName>
        <fullName evidence="1">Uncharacterized protein</fullName>
    </submittedName>
</protein>
<organism evidence="1 2">
    <name type="scientific">Smallanthus sonchifolius</name>
    <dbReference type="NCBI Taxonomy" id="185202"/>
    <lineage>
        <taxon>Eukaryota</taxon>
        <taxon>Viridiplantae</taxon>
        <taxon>Streptophyta</taxon>
        <taxon>Embryophyta</taxon>
        <taxon>Tracheophyta</taxon>
        <taxon>Spermatophyta</taxon>
        <taxon>Magnoliopsida</taxon>
        <taxon>eudicotyledons</taxon>
        <taxon>Gunneridae</taxon>
        <taxon>Pentapetalae</taxon>
        <taxon>asterids</taxon>
        <taxon>campanulids</taxon>
        <taxon>Asterales</taxon>
        <taxon>Asteraceae</taxon>
        <taxon>Asteroideae</taxon>
        <taxon>Heliantheae alliance</taxon>
        <taxon>Millerieae</taxon>
        <taxon>Smallanthus</taxon>
    </lineage>
</organism>
<reference evidence="1 2" key="2">
    <citation type="journal article" date="2022" name="Mol. Ecol. Resour.">
        <title>The genomes of chicory, endive, great burdock and yacon provide insights into Asteraceae paleo-polyploidization history and plant inulin production.</title>
        <authorList>
            <person name="Fan W."/>
            <person name="Wang S."/>
            <person name="Wang H."/>
            <person name="Wang A."/>
            <person name="Jiang F."/>
            <person name="Liu H."/>
            <person name="Zhao H."/>
            <person name="Xu D."/>
            <person name="Zhang Y."/>
        </authorList>
    </citation>
    <scope>NUCLEOTIDE SEQUENCE [LARGE SCALE GENOMIC DNA]</scope>
    <source>
        <strain evidence="2">cv. Yunnan</strain>
        <tissue evidence="1">Leaves</tissue>
    </source>
</reference>
<keyword evidence="2" id="KW-1185">Reference proteome</keyword>
<comment type="caution">
    <text evidence="1">The sequence shown here is derived from an EMBL/GenBank/DDBJ whole genome shotgun (WGS) entry which is preliminary data.</text>
</comment>
<evidence type="ECO:0000313" key="1">
    <source>
        <dbReference type="EMBL" id="KAI3811472.1"/>
    </source>
</evidence>